<protein>
    <submittedName>
        <fullName evidence="1">Uncharacterized protein</fullName>
    </submittedName>
</protein>
<evidence type="ECO:0000313" key="1">
    <source>
        <dbReference type="EMBL" id="OGZ61696.1"/>
    </source>
</evidence>
<dbReference type="InterPro" id="IPR029057">
    <property type="entry name" value="PRTase-like"/>
</dbReference>
<dbReference type="Proteomes" id="UP000178509">
    <property type="component" value="Unassembled WGS sequence"/>
</dbReference>
<dbReference type="STRING" id="1802164.A3H51_02615"/>
<comment type="caution">
    <text evidence="1">The sequence shown here is derived from an EMBL/GenBank/DDBJ whole genome shotgun (WGS) entry which is preliminary data.</text>
</comment>
<dbReference type="EMBL" id="MHOJ01000038">
    <property type="protein sequence ID" value="OGZ61696.1"/>
    <property type="molecule type" value="Genomic_DNA"/>
</dbReference>
<proteinExistence type="predicted"/>
<dbReference type="AlphaFoldDB" id="A0A1G2HGS6"/>
<gene>
    <name evidence="1" type="ORF">A3H51_02615</name>
</gene>
<accession>A0A1G2HGS6</accession>
<dbReference type="SUPFAM" id="SSF53271">
    <property type="entry name" value="PRTase-like"/>
    <property type="match status" value="1"/>
</dbReference>
<evidence type="ECO:0000313" key="2">
    <source>
        <dbReference type="Proteomes" id="UP000178509"/>
    </source>
</evidence>
<sequence length="274" mass="31250">MKFESIKNLFESKKRSEQVAYTGIMVEEETTEKDLVGSQHIRMDAVEAHSIISDTINISSIQQKLKSDLFKIGDPFIVRETIEALARLVLELRERILQYDTILSDDASGRLPSLLILKIIKKLKGGNMPQIYFLAGGRYTELERREQIRIFLKKNKDKFGKTLLVTEYIRTGESIGNLIALLEKANIIFDTASVTTEMGIHYVHAVGDLIYGKQLTNPSILYKPLGLGVKKDIQKVKKDRDLAHPQRNKLSTIHERAVREDLEVLAEEFVKLLK</sequence>
<organism evidence="1 2">
    <name type="scientific">Candidatus Spechtbacteria bacterium RIFCSPLOWO2_02_FULL_38_8</name>
    <dbReference type="NCBI Taxonomy" id="1802164"/>
    <lineage>
        <taxon>Bacteria</taxon>
        <taxon>Candidatus Spechtiibacteriota</taxon>
    </lineage>
</organism>
<name>A0A1G2HGS6_9BACT</name>
<reference evidence="1 2" key="1">
    <citation type="journal article" date="2016" name="Nat. Commun.">
        <title>Thousands of microbial genomes shed light on interconnected biogeochemical processes in an aquifer system.</title>
        <authorList>
            <person name="Anantharaman K."/>
            <person name="Brown C.T."/>
            <person name="Hug L.A."/>
            <person name="Sharon I."/>
            <person name="Castelle C.J."/>
            <person name="Probst A.J."/>
            <person name="Thomas B.C."/>
            <person name="Singh A."/>
            <person name="Wilkins M.J."/>
            <person name="Karaoz U."/>
            <person name="Brodie E.L."/>
            <person name="Williams K.H."/>
            <person name="Hubbard S.S."/>
            <person name="Banfield J.F."/>
        </authorList>
    </citation>
    <scope>NUCLEOTIDE SEQUENCE [LARGE SCALE GENOMIC DNA]</scope>
</reference>